<organism evidence="5 6">
    <name type="scientific">Granulicella pectinivorans</name>
    <dbReference type="NCBI Taxonomy" id="474950"/>
    <lineage>
        <taxon>Bacteria</taxon>
        <taxon>Pseudomonadati</taxon>
        <taxon>Acidobacteriota</taxon>
        <taxon>Terriglobia</taxon>
        <taxon>Terriglobales</taxon>
        <taxon>Acidobacteriaceae</taxon>
        <taxon>Granulicella</taxon>
    </lineage>
</organism>
<dbReference type="CDD" id="cd01043">
    <property type="entry name" value="DPS"/>
    <property type="match status" value="1"/>
</dbReference>
<dbReference type="EMBL" id="FOZL01000001">
    <property type="protein sequence ID" value="SFS08175.1"/>
    <property type="molecule type" value="Genomic_DNA"/>
</dbReference>
<dbReference type="InterPro" id="IPR008331">
    <property type="entry name" value="Ferritin_DPS_dom"/>
</dbReference>
<keyword evidence="3" id="KW-0812">Transmembrane</keyword>
<dbReference type="InterPro" id="IPR012347">
    <property type="entry name" value="Ferritin-like"/>
</dbReference>
<sequence length="172" mass="19233">MKSDANVVAVKRDTPLLQSAETQIGASVAVASALTVLLADVFALYIKNKNFHWHMSGPHFRDFHLMLDEHADQLFSMTDEIAERVRKTGGTTIRSIGQISRLQTVVDNESDHVAPADMLAELHEDEKALTLRMLSTHELCDLAGDVATASLLENWIDQAQRRSWFLFESTRA</sequence>
<dbReference type="PANTHER" id="PTHR42932">
    <property type="entry name" value="GENERAL STRESS PROTEIN 20U"/>
    <property type="match status" value="1"/>
</dbReference>
<dbReference type="RefSeq" id="WP_089841585.1">
    <property type="nucleotide sequence ID" value="NZ_FOZL01000001.1"/>
</dbReference>
<dbReference type="PANTHER" id="PTHR42932:SF3">
    <property type="entry name" value="DNA PROTECTION DURING STARVATION PROTEIN"/>
    <property type="match status" value="1"/>
</dbReference>
<gene>
    <name evidence="5" type="ORF">SAMN05421771_1441</name>
</gene>
<feature type="transmembrane region" description="Helical" evidence="3">
    <location>
        <begin position="24"/>
        <end position="46"/>
    </location>
</feature>
<keyword evidence="6" id="KW-1185">Reference proteome</keyword>
<evidence type="ECO:0000256" key="3">
    <source>
        <dbReference type="SAM" id="Phobius"/>
    </source>
</evidence>
<comment type="similarity">
    <text evidence="1 2">Belongs to the Dps family.</text>
</comment>
<proteinExistence type="inferred from homology"/>
<evidence type="ECO:0000256" key="2">
    <source>
        <dbReference type="RuleBase" id="RU003875"/>
    </source>
</evidence>
<dbReference type="Pfam" id="PF00210">
    <property type="entry name" value="Ferritin"/>
    <property type="match status" value="1"/>
</dbReference>
<protein>
    <submittedName>
        <fullName evidence="5">Starvation-inducible DNA-binding protein</fullName>
    </submittedName>
</protein>
<name>A0A1I6LXQ4_9BACT</name>
<evidence type="ECO:0000259" key="4">
    <source>
        <dbReference type="Pfam" id="PF00210"/>
    </source>
</evidence>
<dbReference type="Gene3D" id="1.20.1260.10">
    <property type="match status" value="1"/>
</dbReference>
<dbReference type="InterPro" id="IPR002177">
    <property type="entry name" value="DPS_DNA-bd"/>
</dbReference>
<dbReference type="OrthoDB" id="9797023at2"/>
<feature type="domain" description="Ferritin/DPS" evidence="4">
    <location>
        <begin position="33"/>
        <end position="166"/>
    </location>
</feature>
<evidence type="ECO:0000313" key="5">
    <source>
        <dbReference type="EMBL" id="SFS08175.1"/>
    </source>
</evidence>
<dbReference type="Proteomes" id="UP000199024">
    <property type="component" value="Unassembled WGS sequence"/>
</dbReference>
<accession>A0A1I6LXQ4</accession>
<keyword evidence="5" id="KW-0238">DNA-binding</keyword>
<dbReference type="AlphaFoldDB" id="A0A1I6LXQ4"/>
<dbReference type="PRINTS" id="PR01346">
    <property type="entry name" value="HELNAPAPROT"/>
</dbReference>
<evidence type="ECO:0000256" key="1">
    <source>
        <dbReference type="ARBA" id="ARBA00009497"/>
    </source>
</evidence>
<dbReference type="GO" id="GO:0003677">
    <property type="term" value="F:DNA binding"/>
    <property type="evidence" value="ECO:0007669"/>
    <property type="project" value="UniProtKB-KW"/>
</dbReference>
<keyword evidence="3" id="KW-1133">Transmembrane helix</keyword>
<dbReference type="STRING" id="474950.SAMN05421771_1441"/>
<reference evidence="5 6" key="1">
    <citation type="submission" date="2016-10" db="EMBL/GenBank/DDBJ databases">
        <authorList>
            <person name="de Groot N.N."/>
        </authorList>
    </citation>
    <scope>NUCLEOTIDE SEQUENCE [LARGE SCALE GENOMIC DNA]</scope>
    <source>
        <strain evidence="5 6">DSM 21001</strain>
    </source>
</reference>
<dbReference type="SUPFAM" id="SSF47240">
    <property type="entry name" value="Ferritin-like"/>
    <property type="match status" value="1"/>
</dbReference>
<keyword evidence="3" id="KW-0472">Membrane</keyword>
<dbReference type="PIRSF" id="PIRSF005900">
    <property type="entry name" value="Dps"/>
    <property type="match status" value="1"/>
</dbReference>
<dbReference type="InterPro" id="IPR009078">
    <property type="entry name" value="Ferritin-like_SF"/>
</dbReference>
<dbReference type="GO" id="GO:0008199">
    <property type="term" value="F:ferric iron binding"/>
    <property type="evidence" value="ECO:0007669"/>
    <property type="project" value="InterPro"/>
</dbReference>
<evidence type="ECO:0000313" key="6">
    <source>
        <dbReference type="Proteomes" id="UP000199024"/>
    </source>
</evidence>